<gene>
    <name evidence="1" type="ORF">T4E_4368</name>
</gene>
<comment type="caution">
    <text evidence="1">The sequence shown here is derived from an EMBL/GenBank/DDBJ whole genome shotgun (WGS) entry which is preliminary data.</text>
</comment>
<dbReference type="EMBL" id="JYDU01000025">
    <property type="protein sequence ID" value="KRX98022.1"/>
    <property type="molecule type" value="Genomic_DNA"/>
</dbReference>
<sequence length="225" mass="25224">MVVRECNEDKDVAVSTLNVTVKLTTFWPQSRDLMMSYSSMSATPHNTDEETTARTFRRVRKIPLLHGYRFIGHGSVGDMKTSQCPIVSQKLRQCHQSNCYDANVEEMSSKADDLWTVSAALTIRLWDSSIRCATIVQNNLQCITISLLESEIDASSDKVALWSDISICIARFELNVSFGIKLDPTSAYYPQSDGMDTLNQQLYNEEADKAFTGLITAGQFANLKK</sequence>
<accession>A0A0V0YCB1</accession>
<dbReference type="Proteomes" id="UP000054815">
    <property type="component" value="Unassembled WGS sequence"/>
</dbReference>
<protein>
    <submittedName>
        <fullName evidence="1">Uncharacterized protein</fullName>
    </submittedName>
</protein>
<proteinExistence type="predicted"/>
<organism evidence="1 2">
    <name type="scientific">Trichinella pseudospiralis</name>
    <name type="common">Parasitic roundworm</name>
    <dbReference type="NCBI Taxonomy" id="6337"/>
    <lineage>
        <taxon>Eukaryota</taxon>
        <taxon>Metazoa</taxon>
        <taxon>Ecdysozoa</taxon>
        <taxon>Nematoda</taxon>
        <taxon>Enoplea</taxon>
        <taxon>Dorylaimia</taxon>
        <taxon>Trichinellida</taxon>
        <taxon>Trichinellidae</taxon>
        <taxon>Trichinella</taxon>
    </lineage>
</organism>
<evidence type="ECO:0000313" key="1">
    <source>
        <dbReference type="EMBL" id="KRX98022.1"/>
    </source>
</evidence>
<evidence type="ECO:0000313" key="2">
    <source>
        <dbReference type="Proteomes" id="UP000054815"/>
    </source>
</evidence>
<reference evidence="1 2" key="1">
    <citation type="submission" date="2015-01" db="EMBL/GenBank/DDBJ databases">
        <title>Evolution of Trichinella species and genotypes.</title>
        <authorList>
            <person name="Korhonen P.K."/>
            <person name="Edoardo P."/>
            <person name="Giuseppe L.R."/>
            <person name="Gasser R.B."/>
        </authorList>
    </citation>
    <scope>NUCLEOTIDE SEQUENCE [LARGE SCALE GENOMIC DNA]</scope>
    <source>
        <strain evidence="1">ISS141</strain>
    </source>
</reference>
<dbReference type="AlphaFoldDB" id="A0A0V0YCB1"/>
<name>A0A0V0YCB1_TRIPS</name>